<evidence type="ECO:0000313" key="1">
    <source>
        <dbReference type="EMBL" id="KOM38307.1"/>
    </source>
</evidence>
<reference evidence="2" key="1">
    <citation type="journal article" date="2015" name="Proc. Natl. Acad. Sci. U.S.A.">
        <title>Genome sequencing of adzuki bean (Vigna angularis) provides insight into high starch and low fat accumulation and domestication.</title>
        <authorList>
            <person name="Yang K."/>
            <person name="Tian Z."/>
            <person name="Chen C."/>
            <person name="Luo L."/>
            <person name="Zhao B."/>
            <person name="Wang Z."/>
            <person name="Yu L."/>
            <person name="Li Y."/>
            <person name="Sun Y."/>
            <person name="Li W."/>
            <person name="Chen Y."/>
            <person name="Li Y."/>
            <person name="Zhang Y."/>
            <person name="Ai D."/>
            <person name="Zhao J."/>
            <person name="Shang C."/>
            <person name="Ma Y."/>
            <person name="Wu B."/>
            <person name="Wang M."/>
            <person name="Gao L."/>
            <person name="Sun D."/>
            <person name="Zhang P."/>
            <person name="Guo F."/>
            <person name="Wang W."/>
            <person name="Li Y."/>
            <person name="Wang J."/>
            <person name="Varshney R.K."/>
            <person name="Wang J."/>
            <person name="Ling H.Q."/>
            <person name="Wan P."/>
        </authorList>
    </citation>
    <scope>NUCLEOTIDE SEQUENCE</scope>
    <source>
        <strain evidence="2">cv. Jingnong 6</strain>
    </source>
</reference>
<dbReference type="AlphaFoldDB" id="A0A0L9U6K4"/>
<accession>A0A0L9U6K4</accession>
<sequence length="123" mass="12785">MVENERNHALEFRLLSLDLVPAEASNDGDVSVVTGGVADLLSDHFDGHEVVVRGRGEARLNDVDAQVGQLPRDAELLLRGHGGAGRLLSVAEGGVQNADVGGVRNVMGEVLRASAWSGAVGGH</sequence>
<gene>
    <name evidence="1" type="ORF">LR48_Vigan03g168900</name>
</gene>
<proteinExistence type="predicted"/>
<dbReference type="Proteomes" id="UP000053144">
    <property type="component" value="Chromosome 3"/>
</dbReference>
<name>A0A0L9U6K4_PHAAN</name>
<protein>
    <submittedName>
        <fullName evidence="1">Uncharacterized protein</fullName>
    </submittedName>
</protein>
<dbReference type="EMBL" id="CM003373">
    <property type="protein sequence ID" value="KOM38307.1"/>
    <property type="molecule type" value="Genomic_DNA"/>
</dbReference>
<organism evidence="1 2">
    <name type="scientific">Phaseolus angularis</name>
    <name type="common">Azuki bean</name>
    <name type="synonym">Vigna angularis</name>
    <dbReference type="NCBI Taxonomy" id="3914"/>
    <lineage>
        <taxon>Eukaryota</taxon>
        <taxon>Viridiplantae</taxon>
        <taxon>Streptophyta</taxon>
        <taxon>Embryophyta</taxon>
        <taxon>Tracheophyta</taxon>
        <taxon>Spermatophyta</taxon>
        <taxon>Magnoliopsida</taxon>
        <taxon>eudicotyledons</taxon>
        <taxon>Gunneridae</taxon>
        <taxon>Pentapetalae</taxon>
        <taxon>rosids</taxon>
        <taxon>fabids</taxon>
        <taxon>Fabales</taxon>
        <taxon>Fabaceae</taxon>
        <taxon>Papilionoideae</taxon>
        <taxon>50 kb inversion clade</taxon>
        <taxon>NPAAA clade</taxon>
        <taxon>indigoferoid/millettioid clade</taxon>
        <taxon>Phaseoleae</taxon>
        <taxon>Vigna</taxon>
    </lineage>
</organism>
<evidence type="ECO:0000313" key="2">
    <source>
        <dbReference type="Proteomes" id="UP000053144"/>
    </source>
</evidence>
<dbReference type="Gramene" id="KOM38307">
    <property type="protein sequence ID" value="KOM38307"/>
    <property type="gene ID" value="LR48_Vigan03g168900"/>
</dbReference>